<dbReference type="AlphaFoldDB" id="A0A0T5NTA5"/>
<keyword evidence="4" id="KW-1003">Cell membrane</keyword>
<gene>
    <name evidence="16" type="ORF">XM53_13460</name>
</gene>
<evidence type="ECO:0000256" key="1">
    <source>
        <dbReference type="ARBA" id="ARBA00001970"/>
    </source>
</evidence>
<dbReference type="InterPro" id="IPR011577">
    <property type="entry name" value="Cyt_b561_bac/Ni-Hgenase"/>
</dbReference>
<evidence type="ECO:0000256" key="2">
    <source>
        <dbReference type="ARBA" id="ARBA00004651"/>
    </source>
</evidence>
<dbReference type="Gene3D" id="1.20.950.20">
    <property type="entry name" value="Transmembrane di-heme cytochromes, Chain C"/>
    <property type="match status" value="1"/>
</dbReference>
<dbReference type="SUPFAM" id="SSF81342">
    <property type="entry name" value="Transmembrane di-heme cytochromes"/>
    <property type="match status" value="1"/>
</dbReference>
<keyword evidence="3" id="KW-0813">Transport</keyword>
<evidence type="ECO:0000256" key="14">
    <source>
        <dbReference type="SAM" id="Phobius"/>
    </source>
</evidence>
<keyword evidence="7" id="KW-0479">Metal-binding</keyword>
<dbReference type="GO" id="GO:0009055">
    <property type="term" value="F:electron transfer activity"/>
    <property type="evidence" value="ECO:0007669"/>
    <property type="project" value="InterPro"/>
</dbReference>
<dbReference type="PATRIC" id="fig|1641875.4.peg.488"/>
<evidence type="ECO:0000259" key="15">
    <source>
        <dbReference type="SMART" id="SM00867"/>
    </source>
</evidence>
<comment type="similarity">
    <text evidence="12">Belongs to the cytochrome b561 family.</text>
</comment>
<dbReference type="Pfam" id="PF04264">
    <property type="entry name" value="YceI"/>
    <property type="match status" value="1"/>
</dbReference>
<dbReference type="OrthoDB" id="1247465at2"/>
<dbReference type="InterPro" id="IPR036761">
    <property type="entry name" value="TTHA0802/YceI-like_sf"/>
</dbReference>
<evidence type="ECO:0000256" key="4">
    <source>
        <dbReference type="ARBA" id="ARBA00022475"/>
    </source>
</evidence>
<dbReference type="Pfam" id="PF01292">
    <property type="entry name" value="Ni_hydr_CYTB"/>
    <property type="match status" value="1"/>
</dbReference>
<keyword evidence="8" id="KW-0249">Electron transport</keyword>
<evidence type="ECO:0000256" key="7">
    <source>
        <dbReference type="ARBA" id="ARBA00022723"/>
    </source>
</evidence>
<keyword evidence="5" id="KW-0349">Heme</keyword>
<comment type="cofactor">
    <cofactor evidence="1">
        <name>heme b</name>
        <dbReference type="ChEBI" id="CHEBI:60344"/>
    </cofactor>
</comment>
<evidence type="ECO:0000256" key="9">
    <source>
        <dbReference type="ARBA" id="ARBA00022989"/>
    </source>
</evidence>
<evidence type="ECO:0000256" key="5">
    <source>
        <dbReference type="ARBA" id="ARBA00022617"/>
    </source>
</evidence>
<dbReference type="STRING" id="1641875.XM53_13460"/>
<feature type="region of interest" description="Disordered" evidence="13">
    <location>
        <begin position="239"/>
        <end position="270"/>
    </location>
</feature>
<dbReference type="GO" id="GO:0005886">
    <property type="term" value="C:plasma membrane"/>
    <property type="evidence" value="ECO:0007669"/>
    <property type="project" value="UniProtKB-SubCell"/>
</dbReference>
<evidence type="ECO:0000313" key="17">
    <source>
        <dbReference type="Proteomes" id="UP000051295"/>
    </source>
</evidence>
<evidence type="ECO:0000256" key="3">
    <source>
        <dbReference type="ARBA" id="ARBA00022448"/>
    </source>
</evidence>
<dbReference type="InterPro" id="IPR016174">
    <property type="entry name" value="Di-haem_cyt_TM"/>
</dbReference>
<evidence type="ECO:0000256" key="13">
    <source>
        <dbReference type="SAM" id="MobiDB-lite"/>
    </source>
</evidence>
<evidence type="ECO:0000256" key="8">
    <source>
        <dbReference type="ARBA" id="ARBA00022982"/>
    </source>
</evidence>
<dbReference type="SMART" id="SM00867">
    <property type="entry name" value="YceI"/>
    <property type="match status" value="1"/>
</dbReference>
<dbReference type="PANTHER" id="PTHR30529">
    <property type="entry name" value="CYTOCHROME B561"/>
    <property type="match status" value="1"/>
</dbReference>
<feature type="compositionally biased region" description="Low complexity" evidence="13">
    <location>
        <begin position="250"/>
        <end position="270"/>
    </location>
</feature>
<dbReference type="EMBL" id="LAXJ01000014">
    <property type="protein sequence ID" value="KRS11982.1"/>
    <property type="molecule type" value="Genomic_DNA"/>
</dbReference>
<dbReference type="GO" id="GO:0022904">
    <property type="term" value="P:respiratory electron transport chain"/>
    <property type="evidence" value="ECO:0007669"/>
    <property type="project" value="InterPro"/>
</dbReference>
<dbReference type="SUPFAM" id="SSF101874">
    <property type="entry name" value="YceI-like"/>
    <property type="match status" value="1"/>
</dbReference>
<feature type="transmembrane region" description="Helical" evidence="14">
    <location>
        <begin position="17"/>
        <end position="36"/>
    </location>
</feature>
<evidence type="ECO:0000256" key="11">
    <source>
        <dbReference type="ARBA" id="ARBA00023136"/>
    </source>
</evidence>
<organism evidence="16 17">
    <name type="scientific">Roseovarius atlanticus</name>
    <dbReference type="NCBI Taxonomy" id="1641875"/>
    <lineage>
        <taxon>Bacteria</taxon>
        <taxon>Pseudomonadati</taxon>
        <taxon>Pseudomonadota</taxon>
        <taxon>Alphaproteobacteria</taxon>
        <taxon>Rhodobacterales</taxon>
        <taxon>Roseobacteraceae</taxon>
        <taxon>Roseovarius</taxon>
    </lineage>
</organism>
<evidence type="ECO:0000256" key="6">
    <source>
        <dbReference type="ARBA" id="ARBA00022692"/>
    </source>
</evidence>
<feature type="transmembrane region" description="Helical" evidence="14">
    <location>
        <begin position="57"/>
        <end position="81"/>
    </location>
</feature>
<proteinExistence type="inferred from homology"/>
<protein>
    <submittedName>
        <fullName evidence="16">Cytochrome</fullName>
    </submittedName>
</protein>
<keyword evidence="17" id="KW-1185">Reference proteome</keyword>
<dbReference type="Gene3D" id="2.40.128.110">
    <property type="entry name" value="Lipid/polyisoprenoid-binding, YceI-like"/>
    <property type="match status" value="1"/>
</dbReference>
<feature type="domain" description="Lipid/polyisoprenoid-binding YceI-like" evidence="15">
    <location>
        <begin position="272"/>
        <end position="426"/>
    </location>
</feature>
<comment type="caution">
    <text evidence="16">The sequence shown here is derived from an EMBL/GenBank/DDBJ whole genome shotgun (WGS) entry which is preliminary data.</text>
</comment>
<dbReference type="PANTHER" id="PTHR30529:SF1">
    <property type="entry name" value="CYTOCHROME B561 HOMOLOG 2"/>
    <property type="match status" value="1"/>
</dbReference>
<dbReference type="InterPro" id="IPR052168">
    <property type="entry name" value="Cytochrome_b561_oxidase"/>
</dbReference>
<keyword evidence="9 14" id="KW-1133">Transmembrane helix</keyword>
<name>A0A0T5NTA5_9RHOB</name>
<keyword evidence="10" id="KW-0408">Iron</keyword>
<dbReference type="GO" id="GO:0046872">
    <property type="term" value="F:metal ion binding"/>
    <property type="evidence" value="ECO:0007669"/>
    <property type="project" value="UniProtKB-KW"/>
</dbReference>
<evidence type="ECO:0000313" key="16">
    <source>
        <dbReference type="EMBL" id="KRS11982.1"/>
    </source>
</evidence>
<dbReference type="RefSeq" id="WP_057794170.1">
    <property type="nucleotide sequence ID" value="NZ_LAXJ01000014.1"/>
</dbReference>
<dbReference type="GO" id="GO:0020037">
    <property type="term" value="F:heme binding"/>
    <property type="evidence" value="ECO:0007669"/>
    <property type="project" value="TreeGrafter"/>
</dbReference>
<evidence type="ECO:0000256" key="12">
    <source>
        <dbReference type="ARBA" id="ARBA00037975"/>
    </source>
</evidence>
<dbReference type="InterPro" id="IPR007372">
    <property type="entry name" value="Lipid/polyisoprenoid-bd_YceI"/>
</dbReference>
<accession>A0A0T5NTA5</accession>
<feature type="transmembrane region" description="Helical" evidence="14">
    <location>
        <begin position="160"/>
        <end position="181"/>
    </location>
</feature>
<dbReference type="Proteomes" id="UP000051295">
    <property type="component" value="Unassembled WGS sequence"/>
</dbReference>
<feature type="transmembrane region" description="Helical" evidence="14">
    <location>
        <begin position="208"/>
        <end position="231"/>
    </location>
</feature>
<sequence>MPLANAHDRYGAVTKTFHWLTALLILSAIPLGLIANDLAHAVRNPDIATTEADVSRAAFLFSLHKTIGVTVFFVALLRILWAMGQTKPGLLNGDKPVEARAAETVHWLLYGSLVAVPLTGWIHHAATTGFAPIWWPFGQSLPFVPKDDGLAHTFASLHYILNWVLWFSLAAHIAGALKHHVIDRDATLRRMLPGRTTAEPTVRQPGHVLPAVAALVIWAAALCTGGALGYFSHETAEAQTAGADAPDPSTETASAGTETTETTAPAETAENAWTVTEGTLGLTVVQMGSEVTGQFEDWTAEIVYDETADSEGKHGTVDVTVTIASLTLGSVTSDAKGSDYLAAEDHPTATFSADLVSRDGGHVATGTLTIKGNSVPVEMPFELSIDGDTATASGGLTVDRRDFGVGGQSEGNVGASVDIRFELTAER</sequence>
<comment type="subcellular location">
    <subcellularLocation>
        <location evidence="2">Cell membrane</location>
        <topology evidence="2">Multi-pass membrane protein</topology>
    </subcellularLocation>
</comment>
<keyword evidence="11 14" id="KW-0472">Membrane</keyword>
<reference evidence="16 17" key="1">
    <citation type="submission" date="2015-04" db="EMBL/GenBank/DDBJ databases">
        <title>The draft genome sequence of Roseovarius sp.R12b.</title>
        <authorList>
            <person name="Li G."/>
            <person name="Lai Q."/>
            <person name="Shao Z."/>
            <person name="Yan P."/>
        </authorList>
    </citation>
    <scope>NUCLEOTIDE SEQUENCE [LARGE SCALE GENOMIC DNA]</scope>
    <source>
        <strain evidence="16 17">R12B</strain>
    </source>
</reference>
<keyword evidence="6 14" id="KW-0812">Transmembrane</keyword>
<evidence type="ECO:0000256" key="10">
    <source>
        <dbReference type="ARBA" id="ARBA00023004"/>
    </source>
</evidence>